<gene>
    <name evidence="3" type="ORF">B4O97_09060</name>
</gene>
<evidence type="ECO:0008006" key="5">
    <source>
        <dbReference type="Google" id="ProtNLM"/>
    </source>
</evidence>
<feature type="domain" description="Glycosyl transferase family 1" evidence="1">
    <location>
        <begin position="202"/>
        <end position="359"/>
    </location>
</feature>
<dbReference type="EMBL" id="MWQY01000009">
    <property type="protein sequence ID" value="ORC35314.1"/>
    <property type="molecule type" value="Genomic_DNA"/>
</dbReference>
<evidence type="ECO:0000313" key="4">
    <source>
        <dbReference type="Proteomes" id="UP000192343"/>
    </source>
</evidence>
<dbReference type="Proteomes" id="UP000192343">
    <property type="component" value="Unassembled WGS sequence"/>
</dbReference>
<dbReference type="Gene3D" id="3.40.50.2000">
    <property type="entry name" value="Glycogen Phosphorylase B"/>
    <property type="match status" value="2"/>
</dbReference>
<dbReference type="GO" id="GO:0016757">
    <property type="term" value="F:glycosyltransferase activity"/>
    <property type="evidence" value="ECO:0007669"/>
    <property type="project" value="InterPro"/>
</dbReference>
<reference evidence="3 4" key="1">
    <citation type="submission" date="2017-03" db="EMBL/GenBank/DDBJ databases">
        <title>Draft Genome sequence of Marispirochaeta sp. strain JC444.</title>
        <authorList>
            <person name="Shivani Y."/>
            <person name="Subhash Y."/>
            <person name="Sasikala C."/>
            <person name="Ramana C."/>
        </authorList>
    </citation>
    <scope>NUCLEOTIDE SEQUENCE [LARGE SCALE GENOMIC DNA]</scope>
    <source>
        <strain evidence="3 4">JC444</strain>
    </source>
</reference>
<name>A0A1Y1RZ61_9SPIO</name>
<dbReference type="PANTHER" id="PTHR45947:SF3">
    <property type="entry name" value="SULFOQUINOVOSYL TRANSFERASE SQD2"/>
    <property type="match status" value="1"/>
</dbReference>
<dbReference type="PANTHER" id="PTHR45947">
    <property type="entry name" value="SULFOQUINOVOSYL TRANSFERASE SQD2"/>
    <property type="match status" value="1"/>
</dbReference>
<dbReference type="InterPro" id="IPR050194">
    <property type="entry name" value="Glycosyltransferase_grp1"/>
</dbReference>
<dbReference type="OrthoDB" id="9802525at2"/>
<dbReference type="RefSeq" id="WP_083050213.1">
    <property type="nucleotide sequence ID" value="NZ_MWQY01000009.1"/>
</dbReference>
<proteinExistence type="predicted"/>
<keyword evidence="4" id="KW-1185">Reference proteome</keyword>
<evidence type="ECO:0000259" key="2">
    <source>
        <dbReference type="Pfam" id="PF13439"/>
    </source>
</evidence>
<protein>
    <recommendedName>
        <fullName evidence="5">Glycosyl transferase family 1</fullName>
    </recommendedName>
</protein>
<dbReference type="InterPro" id="IPR001296">
    <property type="entry name" value="Glyco_trans_1"/>
</dbReference>
<comment type="caution">
    <text evidence="3">The sequence shown here is derived from an EMBL/GenBank/DDBJ whole genome shotgun (WGS) entry which is preliminary data.</text>
</comment>
<accession>A0A1Y1RZ61</accession>
<organism evidence="3 4">
    <name type="scientific">Marispirochaeta aestuarii</name>
    <dbReference type="NCBI Taxonomy" id="1963862"/>
    <lineage>
        <taxon>Bacteria</taxon>
        <taxon>Pseudomonadati</taxon>
        <taxon>Spirochaetota</taxon>
        <taxon>Spirochaetia</taxon>
        <taxon>Spirochaetales</taxon>
        <taxon>Spirochaetaceae</taxon>
        <taxon>Marispirochaeta</taxon>
    </lineage>
</organism>
<dbReference type="STRING" id="1963862.B4O97_09060"/>
<dbReference type="InterPro" id="IPR028098">
    <property type="entry name" value="Glyco_trans_4-like_N"/>
</dbReference>
<evidence type="ECO:0000259" key="1">
    <source>
        <dbReference type="Pfam" id="PF00534"/>
    </source>
</evidence>
<dbReference type="Pfam" id="PF00534">
    <property type="entry name" value="Glycos_transf_1"/>
    <property type="match status" value="1"/>
</dbReference>
<dbReference type="SUPFAM" id="SSF53756">
    <property type="entry name" value="UDP-Glycosyltransferase/glycogen phosphorylase"/>
    <property type="match status" value="1"/>
</dbReference>
<dbReference type="Pfam" id="PF13439">
    <property type="entry name" value="Glyco_transf_4"/>
    <property type="match status" value="1"/>
</dbReference>
<dbReference type="AlphaFoldDB" id="A0A1Y1RZ61"/>
<evidence type="ECO:0000313" key="3">
    <source>
        <dbReference type="EMBL" id="ORC35314.1"/>
    </source>
</evidence>
<sequence>MKIVFATDTYWPRCNGATVSIDAFKREFEKMGHEVHIIAPEYPNMKNTSDPGIHRFKSFQFIFSPEDRLVWKTERWKIFRLLKSIQPDIIHCQTEFDLSMMVLKYGHKRNIPVVFTCHTYWEEYINLYLPFPDKIGRQVARSMQRTALKSVDRVITPTEPMKQVLLSYGIKKQIDVLPTGVPEEEFGNVDREETRKNSFLFADYPFLKDHPILLYVGRVTREKNMDFILDHFRIIQETHPETRLVITGGGPYLADLKKRAVRENLSDRIAFTGYVPRDRVKELYALANVFVFASKTETQGLVTIEAMMSGTPVVAIGEMGTRIVMNGDNGGFMVPEDLQLFSARVRELLDDPDLWKRKSLEAREYSRNWSSRSMAETLNAIYLELIEKKREEQARTP</sequence>
<feature type="domain" description="Glycosyltransferase subfamily 4-like N-terminal" evidence="2">
    <location>
        <begin position="15"/>
        <end position="184"/>
    </location>
</feature>